<dbReference type="Pfam" id="PF13711">
    <property type="entry name" value="DUF4160"/>
    <property type="match status" value="1"/>
</dbReference>
<dbReference type="RefSeq" id="WP_066445281.1">
    <property type="nucleotide sequence ID" value="NZ_CP014226.1"/>
</dbReference>
<keyword evidence="2" id="KW-1185">Reference proteome</keyword>
<proteinExistence type="predicted"/>
<organism evidence="1 2">
    <name type="scientific">Halomonas chromatireducens</name>
    <dbReference type="NCBI Taxonomy" id="507626"/>
    <lineage>
        <taxon>Bacteria</taxon>
        <taxon>Pseudomonadati</taxon>
        <taxon>Pseudomonadota</taxon>
        <taxon>Gammaproteobacteria</taxon>
        <taxon>Oceanospirillales</taxon>
        <taxon>Halomonadaceae</taxon>
        <taxon>Halomonas</taxon>
    </lineage>
</organism>
<gene>
    <name evidence="1" type="ORF">LOKO_00771</name>
</gene>
<reference evidence="1 2" key="2">
    <citation type="submission" date="2016-02" db="EMBL/GenBank/DDBJ databases">
        <authorList>
            <person name="Wen L."/>
            <person name="He K."/>
            <person name="Yang H."/>
        </authorList>
    </citation>
    <scope>NUCLEOTIDE SEQUENCE [LARGE SCALE GENOMIC DNA]</scope>
    <source>
        <strain evidence="1 2">AGD 8-3</strain>
    </source>
</reference>
<dbReference type="Proteomes" id="UP000063387">
    <property type="component" value="Chromosome"/>
</dbReference>
<accession>A0A0X8HC07</accession>
<dbReference type="KEGG" id="hco:LOKO_00771"/>
<dbReference type="OrthoDB" id="122670at2"/>
<reference evidence="1 2" key="1">
    <citation type="journal article" date="2016" name="Genome Announc.">
        <title>Draft Genome Sequence of 'Halomonas chromatireducens' Strain AGD 8-3, a Haloalkaliphilic Chromate- and Selenite-Reducing Gammaproteobacterium.</title>
        <authorList>
            <person name="Sharko F.S."/>
            <person name="Shapovalova A.A."/>
            <person name="Tsygankova S.V."/>
            <person name="Komova A.V."/>
            <person name="Boulygina E.S."/>
            <person name="Teslyuk A.B."/>
            <person name="Gotovtsev P.M."/>
            <person name="Namsaraev Z.B."/>
            <person name="Khijniak T.V."/>
            <person name="Nedoluzhko A.V."/>
            <person name="Vasilov R.G."/>
        </authorList>
    </citation>
    <scope>NUCLEOTIDE SEQUENCE [LARGE SCALE GENOMIC DNA]</scope>
    <source>
        <strain evidence="1 2">AGD 8-3</strain>
    </source>
</reference>
<dbReference type="EMBL" id="CP014226">
    <property type="protein sequence ID" value="AMC99852.1"/>
    <property type="molecule type" value="Genomic_DNA"/>
</dbReference>
<evidence type="ECO:0008006" key="3">
    <source>
        <dbReference type="Google" id="ProtNLM"/>
    </source>
</evidence>
<dbReference type="AlphaFoldDB" id="A0A0X8HC07"/>
<evidence type="ECO:0000313" key="2">
    <source>
        <dbReference type="Proteomes" id="UP000063387"/>
    </source>
</evidence>
<protein>
    <recommendedName>
        <fullName evidence="3">DUF4160 domain-containing protein</fullName>
    </recommendedName>
</protein>
<evidence type="ECO:0000313" key="1">
    <source>
        <dbReference type="EMBL" id="AMC99852.1"/>
    </source>
</evidence>
<dbReference type="STRING" id="507626.LOKO_00771"/>
<dbReference type="InterPro" id="IPR025427">
    <property type="entry name" value="DUF4160"/>
</dbReference>
<name>A0A0X8HC07_9GAMM</name>
<sequence length="85" mass="10036">MPVVFRYKGIRFFFYSNEGSPLEPMHIHAESGDGEAKIWVMPQIAIANSCGYNRKQLAQLMQLVETHRSEIERAWNEHFRQDRQL</sequence>